<feature type="chain" id="PRO_5012082688" evidence="2">
    <location>
        <begin position="19"/>
        <end position="743"/>
    </location>
</feature>
<proteinExistence type="predicted"/>
<feature type="domain" description="Beta-lactamase-related" evidence="3">
    <location>
        <begin position="366"/>
        <end position="718"/>
    </location>
</feature>
<keyword evidence="5" id="KW-1185">Reference proteome</keyword>
<evidence type="ECO:0000256" key="1">
    <source>
        <dbReference type="ARBA" id="ARBA00022801"/>
    </source>
</evidence>
<evidence type="ECO:0000259" key="3">
    <source>
        <dbReference type="Pfam" id="PF00144"/>
    </source>
</evidence>
<name>A0A239IN85_EKHLU</name>
<dbReference type="Gene3D" id="3.40.710.10">
    <property type="entry name" value="DD-peptidase/beta-lactamase superfamily"/>
    <property type="match status" value="1"/>
</dbReference>
<sequence length="743" mass="84655">MRYCFRLISIIMCASVFANESKTTEEVWIDGDSFYEAIKHKKKSTIYFKNWSPYISHFLEDENYFVAIQLGNTFDPLPHDQVVLPSLNALAAIEDDQLRADYFMFLESFGRTNGINHMVLPDTTGFSSFEKEVIKQANERSPFYFLHKSSLSYSIPESRKEFENVAKSKPTIWIADQDASLRKFNRWSGKLGGANQASFYSKIRKAKQEEFLPAYDIPESLGRSLFNASVVAIDPAQKLPLQEKVITYLGSDELFRKRLMQYAHVIEHRAEGVQCIVDNRLNDQEVKTDDIVINHRFESQYETALIISGIGVERQDVVLGKMLFGAMEIVGRSSVSGVRKIYNPAFLGYADAKWEGMNPQHLLWIDSLAKEAIGKYATPGIQLAVVKNGSIVLEKSYGYYTYDSLRPVHNHTRYDIASLTKVIGTLPAIALLVDQGKINLDDSVSMHLSAFRGSNKSNVSIRQLLAHHGGLRSYVPFWSMMMDGDRLDAFYYKTKEDEERDIRTYGMDPHPSMLDSLKSFIVRSKLIKNPSEYHYSDLGFMILHWLVEEVSGQPFDSFLEENFYKPMKLTYTSFNPLSKGVSPTAIAPTEYDHRYRNYQVWGEVHDRNALVFGGVAGHAGLFSTASDLAKILAMIMNGGYYGGKKYISKSTLDQFNVRYFEHNRRGLGWDKKDGIKDSASSLASDQSYGHTGFTGTMVWADPQENLIYVFLSNRIYPDANNWKLGELNTRTHIHDIIYQSIQD</sequence>
<evidence type="ECO:0000313" key="4">
    <source>
        <dbReference type="EMBL" id="SNS93874.1"/>
    </source>
</evidence>
<protein>
    <submittedName>
        <fullName evidence="4">CubicO group peptidase, beta-lactamase class C family</fullName>
    </submittedName>
</protein>
<dbReference type="InterPro" id="IPR050789">
    <property type="entry name" value="Diverse_Enzym_Activities"/>
</dbReference>
<evidence type="ECO:0000256" key="2">
    <source>
        <dbReference type="SAM" id="SignalP"/>
    </source>
</evidence>
<gene>
    <name evidence="4" type="ORF">SAMN05421640_1700</name>
</gene>
<dbReference type="AlphaFoldDB" id="A0A239IN85"/>
<dbReference type="RefSeq" id="WP_089356446.1">
    <property type="nucleotide sequence ID" value="NZ_FZPD01000003.1"/>
</dbReference>
<dbReference type="Proteomes" id="UP000198393">
    <property type="component" value="Unassembled WGS sequence"/>
</dbReference>
<dbReference type="OrthoDB" id="9805821at2"/>
<evidence type="ECO:0000313" key="5">
    <source>
        <dbReference type="Proteomes" id="UP000198393"/>
    </source>
</evidence>
<dbReference type="InterPro" id="IPR012338">
    <property type="entry name" value="Beta-lactam/transpept-like"/>
</dbReference>
<accession>A0A239IN85</accession>
<dbReference type="SUPFAM" id="SSF56601">
    <property type="entry name" value="beta-lactamase/transpeptidase-like"/>
    <property type="match status" value="1"/>
</dbReference>
<dbReference type="PANTHER" id="PTHR43283:SF11">
    <property type="entry name" value="BETA-LACTAMASE-RELATED DOMAIN-CONTAINING PROTEIN"/>
    <property type="match status" value="1"/>
</dbReference>
<dbReference type="EMBL" id="FZPD01000003">
    <property type="protein sequence ID" value="SNS93874.1"/>
    <property type="molecule type" value="Genomic_DNA"/>
</dbReference>
<organism evidence="4 5">
    <name type="scientific">Ekhidna lutea</name>
    <dbReference type="NCBI Taxonomy" id="447679"/>
    <lineage>
        <taxon>Bacteria</taxon>
        <taxon>Pseudomonadati</taxon>
        <taxon>Bacteroidota</taxon>
        <taxon>Cytophagia</taxon>
        <taxon>Cytophagales</taxon>
        <taxon>Reichenbachiellaceae</taxon>
        <taxon>Ekhidna</taxon>
    </lineage>
</organism>
<keyword evidence="1" id="KW-0378">Hydrolase</keyword>
<dbReference type="GO" id="GO:0016787">
    <property type="term" value="F:hydrolase activity"/>
    <property type="evidence" value="ECO:0007669"/>
    <property type="project" value="UniProtKB-KW"/>
</dbReference>
<dbReference type="InterPro" id="IPR001466">
    <property type="entry name" value="Beta-lactam-related"/>
</dbReference>
<feature type="signal peptide" evidence="2">
    <location>
        <begin position="1"/>
        <end position="18"/>
    </location>
</feature>
<reference evidence="4 5" key="1">
    <citation type="submission" date="2017-06" db="EMBL/GenBank/DDBJ databases">
        <authorList>
            <person name="Kim H.J."/>
            <person name="Triplett B.A."/>
        </authorList>
    </citation>
    <scope>NUCLEOTIDE SEQUENCE [LARGE SCALE GENOMIC DNA]</scope>
    <source>
        <strain evidence="4 5">DSM 19307</strain>
    </source>
</reference>
<dbReference type="Pfam" id="PF00144">
    <property type="entry name" value="Beta-lactamase"/>
    <property type="match status" value="1"/>
</dbReference>
<keyword evidence="2" id="KW-0732">Signal</keyword>
<dbReference type="PANTHER" id="PTHR43283">
    <property type="entry name" value="BETA-LACTAMASE-RELATED"/>
    <property type="match status" value="1"/>
</dbReference>